<comment type="subcellular location">
    <subcellularLocation>
        <location evidence="5">Nucleus</location>
    </subcellularLocation>
</comment>
<feature type="region of interest" description="Disordered" evidence="6">
    <location>
        <begin position="503"/>
        <end position="548"/>
    </location>
</feature>
<dbReference type="GO" id="GO:0090575">
    <property type="term" value="C:RNA polymerase II transcription regulator complex"/>
    <property type="evidence" value="ECO:0007669"/>
    <property type="project" value="TreeGrafter"/>
</dbReference>
<dbReference type="SMART" id="SM01372">
    <property type="entry name" value="E2F_TDP"/>
    <property type="match status" value="2"/>
</dbReference>
<dbReference type="EMBL" id="UYRX01000213">
    <property type="protein sequence ID" value="VDK77644.1"/>
    <property type="molecule type" value="Genomic_DNA"/>
</dbReference>
<dbReference type="InterPro" id="IPR003316">
    <property type="entry name" value="E2F_WHTH_DNA-bd_dom"/>
</dbReference>
<feature type="compositionally biased region" description="Low complexity" evidence="6">
    <location>
        <begin position="291"/>
        <end position="305"/>
    </location>
</feature>
<keyword evidence="9" id="KW-1185">Reference proteome</keyword>
<dbReference type="GO" id="GO:0000981">
    <property type="term" value="F:DNA-binding transcription factor activity, RNA polymerase II-specific"/>
    <property type="evidence" value="ECO:0007669"/>
    <property type="project" value="TreeGrafter"/>
</dbReference>
<dbReference type="Proteomes" id="UP000277928">
    <property type="component" value="Unassembled WGS sequence"/>
</dbReference>
<evidence type="ECO:0000259" key="7">
    <source>
        <dbReference type="SMART" id="SM01372"/>
    </source>
</evidence>
<comment type="similarity">
    <text evidence="1 5">Belongs to the E2F/DP family.</text>
</comment>
<organism evidence="8 9">
    <name type="scientific">Litomosoides sigmodontis</name>
    <name type="common">Filarial nematode worm</name>
    <dbReference type="NCBI Taxonomy" id="42156"/>
    <lineage>
        <taxon>Eukaryota</taxon>
        <taxon>Metazoa</taxon>
        <taxon>Ecdysozoa</taxon>
        <taxon>Nematoda</taxon>
        <taxon>Chromadorea</taxon>
        <taxon>Rhabditida</taxon>
        <taxon>Spirurina</taxon>
        <taxon>Spiruromorpha</taxon>
        <taxon>Filarioidea</taxon>
        <taxon>Onchocercidae</taxon>
        <taxon>Litomosoides</taxon>
    </lineage>
</organism>
<keyword evidence="3 5" id="KW-0238">DNA-binding</keyword>
<feature type="region of interest" description="Disordered" evidence="6">
    <location>
        <begin position="693"/>
        <end position="716"/>
    </location>
</feature>
<dbReference type="InterPro" id="IPR036390">
    <property type="entry name" value="WH_DNA-bd_sf"/>
</dbReference>
<feature type="domain" description="E2F/DP family winged-helix DNA-binding" evidence="7">
    <location>
        <begin position="390"/>
        <end position="458"/>
    </location>
</feature>
<feature type="compositionally biased region" description="Low complexity" evidence="6">
    <location>
        <begin position="326"/>
        <end position="339"/>
    </location>
</feature>
<dbReference type="InterPro" id="IPR015633">
    <property type="entry name" value="E2F"/>
</dbReference>
<reference evidence="8 9" key="1">
    <citation type="submission" date="2018-08" db="EMBL/GenBank/DDBJ databases">
        <authorList>
            <person name="Laetsch R D."/>
            <person name="Stevens L."/>
            <person name="Kumar S."/>
            <person name="Blaxter L. M."/>
        </authorList>
    </citation>
    <scope>NUCLEOTIDE SEQUENCE [LARGE SCALE GENOMIC DNA]</scope>
</reference>
<keyword evidence="5" id="KW-0539">Nucleus</keyword>
<feature type="region of interest" description="Disordered" evidence="6">
    <location>
        <begin position="246"/>
        <end position="273"/>
    </location>
</feature>
<feature type="compositionally biased region" description="Basic and acidic residues" evidence="6">
    <location>
        <begin position="705"/>
        <end position="714"/>
    </location>
</feature>
<dbReference type="InterPro" id="IPR036388">
    <property type="entry name" value="WH-like_DNA-bd_sf"/>
</dbReference>
<protein>
    <recommendedName>
        <fullName evidence="7">E2F/DP family winged-helix DNA-binding domain-containing protein</fullName>
    </recommendedName>
</protein>
<keyword evidence="4 5" id="KW-0804">Transcription</keyword>
<evidence type="ECO:0000256" key="2">
    <source>
        <dbReference type="ARBA" id="ARBA00023015"/>
    </source>
</evidence>
<dbReference type="PANTHER" id="PTHR12081">
    <property type="entry name" value="TRANSCRIPTION FACTOR E2F"/>
    <property type="match status" value="1"/>
</dbReference>
<dbReference type="GO" id="GO:0000978">
    <property type="term" value="F:RNA polymerase II cis-regulatory region sequence-specific DNA binding"/>
    <property type="evidence" value="ECO:0007669"/>
    <property type="project" value="InterPro"/>
</dbReference>
<evidence type="ECO:0000256" key="4">
    <source>
        <dbReference type="ARBA" id="ARBA00023163"/>
    </source>
</evidence>
<evidence type="ECO:0000313" key="9">
    <source>
        <dbReference type="Proteomes" id="UP000277928"/>
    </source>
</evidence>
<evidence type="ECO:0000256" key="5">
    <source>
        <dbReference type="RuleBase" id="RU003796"/>
    </source>
</evidence>
<dbReference type="PANTHER" id="PTHR12081:SF7">
    <property type="entry name" value="TRANSCRIPTION FACTOR EFL-3"/>
    <property type="match status" value="1"/>
</dbReference>
<feature type="compositionally biased region" description="Polar residues" evidence="6">
    <location>
        <begin position="372"/>
        <end position="388"/>
    </location>
</feature>
<gene>
    <name evidence="8" type="ORF">NLS_LOCUS3748</name>
</gene>
<feature type="compositionally biased region" description="Basic and acidic residues" evidence="6">
    <location>
        <begin position="246"/>
        <end position="259"/>
    </location>
</feature>
<dbReference type="AlphaFoldDB" id="A0A3P6UHH1"/>
<feature type="region of interest" description="Disordered" evidence="6">
    <location>
        <begin position="286"/>
        <end position="388"/>
    </location>
</feature>
<dbReference type="Pfam" id="PF02319">
    <property type="entry name" value="WHD_E2F_TDP"/>
    <property type="match status" value="2"/>
</dbReference>
<name>A0A3P6UHH1_LITSI</name>
<dbReference type="SUPFAM" id="SSF46785">
    <property type="entry name" value="Winged helix' DNA-binding domain"/>
    <property type="match status" value="1"/>
</dbReference>
<accession>A0A3P6UHH1</accession>
<keyword evidence="2 5" id="KW-0805">Transcription regulation</keyword>
<proteinExistence type="inferred from homology"/>
<sequence length="948" mass="105569">MHGRPSTSGGNYWLSNNCSSEDEVHCQSQCDEYVRSVLRCKEQRKKLYAGIKRPLLPIFQSVEDVSMSKQLLVKENQPSLAGNSNVNSCVDGAGKRKALKTRNDVEENAQFTDTTKIKQNGNGSTLKRAAIQWTLEEEFSENKDEIEWNKSFIIPPGSCGMWSGAGEPCKRGESINLDEQVYGGGLSEFLRKIKWDENFAISSAGNRMCNGSGSIHCNQYARNERASGNLRNINWNANFAIEQHDRPASSDGIVKRRNAETLNSQERGGSDGKIIRVDIDDEINGSRNDLSAKNNNRNASANVKSDMGGEESKQPNDSILMDVEEVNGSGNENERSGNVADESNDGEASNENAAMVQDDVDKLGEKKDEQNRNTVKCQNDTEEASTSFPRKTKTLGLLCRKFLLEVLEHVNCGDGKINLETIASSMKVEKRRIYDVVNVMEALGAMKKSHKSFYTWEGLDNLPSILYKLKIEAEKEGVYQKVLMMQHVMTRFVEIPNINGNVSGSSDDAGPSHTPDDNVAVTEHSNSSGNNDSGKSASSKQLGAKKKANKRQRGLNSLTYLCKYFFKILIVGLDYQSDYKVSLDVASTILIKDPETVDCKPPDRSRCRRIYDVANVLISLLLIERKMFTFGTKKIPLFVYCGPKITENGTFDFFNHIRSNKLSESLKNSEEKRAYEVEEENLETFFLKINKNKRGGESSNSADEPMEKRSRNERTYPVQENADVEKENVPVSAVNQILPPPQGVASIPIIRPQPQKTADLTAILASQPFVSFNNLQSVMQQSALASFMPLPVCAQEFLTFDPSMMFLSNGTVLHSNITSSPMPIQQNSFNYFPMPYPLSPMAFFQQSSDPGNGNVTFHAHNNITSDFFQSTSANTPRSSMFNIDSILGSSGTYQNNEGQSFHPERFIFKNNPVQRGIKTYQFNGLQTSHSIICQCLIQTNVDVSSPTV</sequence>
<dbReference type="STRING" id="42156.A0A3P6UHH1"/>
<evidence type="ECO:0000256" key="1">
    <source>
        <dbReference type="ARBA" id="ARBA00010940"/>
    </source>
</evidence>
<feature type="compositionally biased region" description="Low complexity" evidence="6">
    <location>
        <begin position="525"/>
        <end position="540"/>
    </location>
</feature>
<feature type="compositionally biased region" description="Basic and acidic residues" evidence="6">
    <location>
        <begin position="359"/>
        <end position="371"/>
    </location>
</feature>
<evidence type="ECO:0000256" key="3">
    <source>
        <dbReference type="ARBA" id="ARBA00023125"/>
    </source>
</evidence>
<evidence type="ECO:0000256" key="6">
    <source>
        <dbReference type="SAM" id="MobiDB-lite"/>
    </source>
</evidence>
<dbReference type="Gene3D" id="1.10.10.10">
    <property type="entry name" value="Winged helix-like DNA-binding domain superfamily/Winged helix DNA-binding domain"/>
    <property type="match status" value="2"/>
</dbReference>
<feature type="domain" description="E2F/DP family winged-helix DNA-binding" evidence="7">
    <location>
        <begin position="553"/>
        <end position="642"/>
    </location>
</feature>
<dbReference type="OrthoDB" id="5318at2759"/>
<evidence type="ECO:0000313" key="8">
    <source>
        <dbReference type="EMBL" id="VDK77644.1"/>
    </source>
</evidence>